<dbReference type="SUPFAM" id="SSF56752">
    <property type="entry name" value="D-aminoacid aminotransferase-like PLP-dependent enzymes"/>
    <property type="match status" value="1"/>
</dbReference>
<evidence type="ECO:0000256" key="1">
    <source>
        <dbReference type="ARBA" id="ARBA00001933"/>
    </source>
</evidence>
<name>A0A3D8QA99_9HELO</name>
<dbReference type="GO" id="GO:0004084">
    <property type="term" value="F:branched-chain-amino-acid transaminase activity"/>
    <property type="evidence" value="ECO:0007669"/>
    <property type="project" value="InterPro"/>
</dbReference>
<keyword evidence="5" id="KW-0663">Pyridoxal phosphate</keyword>
<dbReference type="PANTHER" id="PTHR42825">
    <property type="entry name" value="AMINO ACID AMINOTRANSFERASE"/>
    <property type="match status" value="1"/>
</dbReference>
<comment type="cofactor">
    <cofactor evidence="1">
        <name>pyridoxal 5'-phosphate</name>
        <dbReference type="ChEBI" id="CHEBI:597326"/>
    </cofactor>
</comment>
<evidence type="ECO:0000313" key="8">
    <source>
        <dbReference type="Proteomes" id="UP000256645"/>
    </source>
</evidence>
<gene>
    <name evidence="7" type="ORF">BP6252_13195</name>
</gene>
<dbReference type="PANTHER" id="PTHR42825:SF2">
    <property type="entry name" value="BRANCHED-CHAIN-AMINO-ACID AMINOTRANSFERASE 3, CHLOROPLASTIC-RELATED"/>
    <property type="match status" value="1"/>
</dbReference>
<dbReference type="Proteomes" id="UP000256645">
    <property type="component" value="Unassembled WGS sequence"/>
</dbReference>
<dbReference type="InterPro" id="IPR043131">
    <property type="entry name" value="BCAT-like_N"/>
</dbReference>
<keyword evidence="3 7" id="KW-0032">Aminotransferase</keyword>
<dbReference type="PIRSF" id="PIRSF006468">
    <property type="entry name" value="BCAT1"/>
    <property type="match status" value="1"/>
</dbReference>
<keyword evidence="4 7" id="KW-0808">Transferase</keyword>
<evidence type="ECO:0000313" key="7">
    <source>
        <dbReference type="EMBL" id="RDW58719.1"/>
    </source>
</evidence>
<reference evidence="7 8" key="1">
    <citation type="journal article" date="2018" name="IMA Fungus">
        <title>IMA Genome-F 9: Draft genome sequence of Annulohypoxylon stygium, Aspergillus mulundensis, Berkeleyomyces basicola (syn. Thielaviopsis basicola), Ceratocystis smalleyi, two Cercospora beticola strains, Coleophoma cylindrospora, Fusarium fracticaudum, Phialophora cf. hyalina, and Morchella septimelata.</title>
        <authorList>
            <person name="Wingfield B.D."/>
            <person name="Bills G.F."/>
            <person name="Dong Y."/>
            <person name="Huang W."/>
            <person name="Nel W.J."/>
            <person name="Swalarsk-Parry B.S."/>
            <person name="Vaghefi N."/>
            <person name="Wilken P.M."/>
            <person name="An Z."/>
            <person name="de Beer Z.W."/>
            <person name="De Vos L."/>
            <person name="Chen L."/>
            <person name="Duong T.A."/>
            <person name="Gao Y."/>
            <person name="Hammerbacher A."/>
            <person name="Kikkert J.R."/>
            <person name="Li Y."/>
            <person name="Li H."/>
            <person name="Li K."/>
            <person name="Li Q."/>
            <person name="Liu X."/>
            <person name="Ma X."/>
            <person name="Naidoo K."/>
            <person name="Pethybridge S.J."/>
            <person name="Sun J."/>
            <person name="Steenkamp E.T."/>
            <person name="van der Nest M.A."/>
            <person name="van Wyk S."/>
            <person name="Wingfield M.J."/>
            <person name="Xiong C."/>
            <person name="Yue Q."/>
            <person name="Zhang X."/>
        </authorList>
    </citation>
    <scope>NUCLEOTIDE SEQUENCE [LARGE SCALE GENOMIC DNA]</scope>
    <source>
        <strain evidence="7 8">BP6252</strain>
    </source>
</reference>
<dbReference type="GO" id="GO:0009081">
    <property type="term" value="P:branched-chain amino acid metabolic process"/>
    <property type="evidence" value="ECO:0007669"/>
    <property type="project" value="InterPro"/>
</dbReference>
<sequence length="355" mass="38904">MSFPPAPVDSIDWSSISSTQVNDDCGHVECHYSVLTETWSEPVFVQEPYLKVHGLSSALNYGQQVYEGLRGIRIADNKIILFRPEKHAERLIHSASYVSMPAPPIELFLKAVNMAVAKNAIYVPPADAPAQLYIRPLLFGSGGQLMLIPSSQYTFCVFVQPGTTSHDLNPIPTLIMEDFDRAAPEGTGSAKLGGNYAPAMKSMAIARAKGFPLTLHLDSKTRTVVEEFSSCAFLGVKKDGEQYTITATESKNTLKSITSDSCLEIAKTLGWKVEQRSVPYTELPEFSEILAVGTAASILPVRSITRESTSDCFSYVTDSGEPGPAFITLSKILREVQQGKTSDFPEWRKEVTEIP</sequence>
<evidence type="ECO:0000256" key="4">
    <source>
        <dbReference type="ARBA" id="ARBA00022679"/>
    </source>
</evidence>
<feature type="modified residue" description="N6-(pyridoxal phosphate)lysine" evidence="6">
    <location>
        <position position="191"/>
    </location>
</feature>
<evidence type="ECO:0000256" key="2">
    <source>
        <dbReference type="ARBA" id="ARBA00009320"/>
    </source>
</evidence>
<evidence type="ECO:0000256" key="3">
    <source>
        <dbReference type="ARBA" id="ARBA00022576"/>
    </source>
</evidence>
<dbReference type="Pfam" id="PF01063">
    <property type="entry name" value="Aminotran_4"/>
    <property type="match status" value="1"/>
</dbReference>
<comment type="similarity">
    <text evidence="2">Belongs to the class-IV pyridoxal-phosphate-dependent aminotransferase family.</text>
</comment>
<comment type="caution">
    <text evidence="7">The sequence shown here is derived from an EMBL/GenBank/DDBJ whole genome shotgun (WGS) entry which is preliminary data.</text>
</comment>
<dbReference type="Gene3D" id="3.30.470.10">
    <property type="match status" value="1"/>
</dbReference>
<dbReference type="OrthoDB" id="409992at2759"/>
<accession>A0A3D8QA99</accession>
<dbReference type="STRING" id="1849047.A0A3D8QA99"/>
<dbReference type="EMBL" id="PDLM01000017">
    <property type="protein sequence ID" value="RDW58719.1"/>
    <property type="molecule type" value="Genomic_DNA"/>
</dbReference>
<dbReference type="InterPro" id="IPR001544">
    <property type="entry name" value="Aminotrans_IV"/>
</dbReference>
<organism evidence="7 8">
    <name type="scientific">Coleophoma cylindrospora</name>
    <dbReference type="NCBI Taxonomy" id="1849047"/>
    <lineage>
        <taxon>Eukaryota</taxon>
        <taxon>Fungi</taxon>
        <taxon>Dikarya</taxon>
        <taxon>Ascomycota</taxon>
        <taxon>Pezizomycotina</taxon>
        <taxon>Leotiomycetes</taxon>
        <taxon>Helotiales</taxon>
        <taxon>Dermateaceae</taxon>
        <taxon>Coleophoma</taxon>
    </lineage>
</organism>
<evidence type="ECO:0000256" key="6">
    <source>
        <dbReference type="PIRSR" id="PIRSR006468-1"/>
    </source>
</evidence>
<keyword evidence="8" id="KW-1185">Reference proteome</keyword>
<dbReference type="InterPro" id="IPR043132">
    <property type="entry name" value="BCAT-like_C"/>
</dbReference>
<protein>
    <submittedName>
        <fullName evidence="7">Branched-chain amino acid aminotransferase II-3</fullName>
    </submittedName>
</protein>
<dbReference type="InterPro" id="IPR036038">
    <property type="entry name" value="Aminotransferase-like"/>
</dbReference>
<proteinExistence type="inferred from homology"/>
<dbReference type="Gene3D" id="3.20.10.10">
    <property type="entry name" value="D-amino Acid Aminotransferase, subunit A, domain 2"/>
    <property type="match status" value="1"/>
</dbReference>
<evidence type="ECO:0000256" key="5">
    <source>
        <dbReference type="ARBA" id="ARBA00022898"/>
    </source>
</evidence>
<dbReference type="AlphaFoldDB" id="A0A3D8QA99"/>
<dbReference type="InterPro" id="IPR005786">
    <property type="entry name" value="B_amino_transII"/>
</dbReference>